<sequence>MKKYKLRPVNSYYFYKKKKSRARKRLLFVCSLICVVFIGICINNEFGQDLITFFPFLEQEAKGPQKDVYLPTTGVKYDLYKAPTKVKGIYIPPSKVMDYENYISMARETGINSFIIDVKNDNGYLTFATDNEVLIEKGVVLAKPPMKDVSRMMTRLYEEGIYPIARVVAFKDNVVAKKEPERAIKSLSGQIYETSAGDTWLDPYNKANWDYLLEICDEAVKLGFKEIQFDYVRFHESMKPTTVVLDETTSKVDIITAFTKYACQHLQQKGVYVSADVFGAVILSQLDASIVGQDFAAMSQYLDYICPMVYPSHYAEGTFGIAYPHLDAYDIILNTMEKGQDLIRENERSQRKAIIRPWLQDFTLKSLKPYLLYGPEQIKAQIQGTYDAGLEEWIFWNAAGNYTVDGYK</sequence>
<dbReference type="SUPFAM" id="SSF51445">
    <property type="entry name" value="(Trans)glycosidases"/>
    <property type="match status" value="1"/>
</dbReference>
<protein>
    <recommendedName>
        <fullName evidence="1">DUF4015 domain-containing protein</fullName>
    </recommendedName>
</protein>
<accession>F2JR82</accession>
<dbReference type="RefSeq" id="WP_013658340.1">
    <property type="nucleotide sequence ID" value="NC_015275.1"/>
</dbReference>
<proteinExistence type="predicted"/>
<reference evidence="2 3" key="1">
    <citation type="journal article" date="2011" name="J. Bacteriol.">
        <title>Complete genome sequence of the cellulose-degrading bacterium Cellulosilyticum lentocellum.</title>
        <authorList>
            <consortium name="US DOE Joint Genome Institute"/>
            <person name="Miller D.A."/>
            <person name="Suen G."/>
            <person name="Bruce D."/>
            <person name="Copeland A."/>
            <person name="Cheng J.F."/>
            <person name="Detter C."/>
            <person name="Goodwin L.A."/>
            <person name="Han C.S."/>
            <person name="Hauser L.J."/>
            <person name="Land M.L."/>
            <person name="Lapidus A."/>
            <person name="Lucas S."/>
            <person name="Meincke L."/>
            <person name="Pitluck S."/>
            <person name="Tapia R."/>
            <person name="Teshima H."/>
            <person name="Woyke T."/>
            <person name="Fox B.G."/>
            <person name="Angert E.R."/>
            <person name="Currie C.R."/>
        </authorList>
    </citation>
    <scope>NUCLEOTIDE SEQUENCE [LARGE SCALE GENOMIC DNA]</scope>
    <source>
        <strain evidence="3">ATCC 49066 / DSM 5427 / NCIMB 11756 / RHM5</strain>
    </source>
</reference>
<evidence type="ECO:0000313" key="2">
    <source>
        <dbReference type="EMBL" id="ADZ85063.1"/>
    </source>
</evidence>
<dbReference type="eggNOG" id="COG1306">
    <property type="taxonomic scope" value="Bacteria"/>
</dbReference>
<organism evidence="2 3">
    <name type="scientific">Cellulosilyticum lentocellum (strain ATCC 49066 / DSM 5427 / NCIMB 11756 / RHM5)</name>
    <name type="common">Clostridium lentocellum</name>
    <dbReference type="NCBI Taxonomy" id="642492"/>
    <lineage>
        <taxon>Bacteria</taxon>
        <taxon>Bacillati</taxon>
        <taxon>Bacillota</taxon>
        <taxon>Clostridia</taxon>
        <taxon>Lachnospirales</taxon>
        <taxon>Cellulosilyticaceae</taxon>
        <taxon>Cellulosilyticum</taxon>
    </lineage>
</organism>
<dbReference type="Gene3D" id="3.20.20.80">
    <property type="entry name" value="Glycosidases"/>
    <property type="match status" value="1"/>
</dbReference>
<dbReference type="InterPro" id="IPR025275">
    <property type="entry name" value="DUF4015"/>
</dbReference>
<keyword evidence="3" id="KW-1185">Reference proteome</keyword>
<dbReference type="EMBL" id="CP002582">
    <property type="protein sequence ID" value="ADZ85063.1"/>
    <property type="molecule type" value="Genomic_DNA"/>
</dbReference>
<feature type="domain" description="DUF4015" evidence="1">
    <location>
        <begin position="88"/>
        <end position="402"/>
    </location>
</feature>
<dbReference type="InterPro" id="IPR017853">
    <property type="entry name" value="GH"/>
</dbReference>
<dbReference type="KEGG" id="cle:Clole_3373"/>
<name>F2JR82_CELLD</name>
<gene>
    <name evidence="2" type="ordered locus">Clole_3373</name>
</gene>
<dbReference type="Proteomes" id="UP000008467">
    <property type="component" value="Chromosome"/>
</dbReference>
<evidence type="ECO:0000259" key="1">
    <source>
        <dbReference type="Pfam" id="PF13200"/>
    </source>
</evidence>
<dbReference type="STRING" id="642492.Clole_3373"/>
<evidence type="ECO:0000313" key="3">
    <source>
        <dbReference type="Proteomes" id="UP000008467"/>
    </source>
</evidence>
<dbReference type="Pfam" id="PF13200">
    <property type="entry name" value="DUF4015"/>
    <property type="match status" value="1"/>
</dbReference>
<dbReference type="HOGENOM" id="CLU_030168_2_0_9"/>
<dbReference type="AlphaFoldDB" id="F2JR82"/>